<feature type="compositionally biased region" description="Basic and acidic residues" evidence="1">
    <location>
        <begin position="10"/>
        <end position="23"/>
    </location>
</feature>
<dbReference type="AlphaFoldDB" id="A0A8H4LP78"/>
<evidence type="ECO:0000313" key="3">
    <source>
        <dbReference type="Proteomes" id="UP000554235"/>
    </source>
</evidence>
<accession>A0A8H4LP78</accession>
<feature type="compositionally biased region" description="Low complexity" evidence="1">
    <location>
        <begin position="25"/>
        <end position="36"/>
    </location>
</feature>
<feature type="region of interest" description="Disordered" evidence="1">
    <location>
        <begin position="98"/>
        <end position="211"/>
    </location>
</feature>
<feature type="compositionally biased region" description="Basic and acidic residues" evidence="1">
    <location>
        <begin position="259"/>
        <end position="272"/>
    </location>
</feature>
<comment type="caution">
    <text evidence="2">The sequence shown here is derived from an EMBL/GenBank/DDBJ whole genome shotgun (WGS) entry which is preliminary data.</text>
</comment>
<name>A0A8H4LP78_9HYPO</name>
<dbReference type="Proteomes" id="UP000554235">
    <property type="component" value="Unassembled WGS sequence"/>
</dbReference>
<feature type="compositionally biased region" description="Polar residues" evidence="1">
    <location>
        <begin position="294"/>
        <end position="306"/>
    </location>
</feature>
<feature type="compositionally biased region" description="Low complexity" evidence="1">
    <location>
        <begin position="357"/>
        <end position="377"/>
    </location>
</feature>
<evidence type="ECO:0000313" key="2">
    <source>
        <dbReference type="EMBL" id="KAF4473092.1"/>
    </source>
</evidence>
<feature type="region of interest" description="Disordered" evidence="1">
    <location>
        <begin position="224"/>
        <end position="399"/>
    </location>
</feature>
<reference evidence="2 3" key="1">
    <citation type="submission" date="2020-01" db="EMBL/GenBank/DDBJ databases">
        <title>Identification and distribution of gene clusters putatively required for synthesis of sphingolipid metabolism inhibitors in phylogenetically diverse species of the filamentous fungus Fusarium.</title>
        <authorList>
            <person name="Kim H.-S."/>
            <person name="Busman M."/>
            <person name="Brown D.W."/>
            <person name="Divon H."/>
            <person name="Uhlig S."/>
            <person name="Proctor R.H."/>
        </authorList>
    </citation>
    <scope>NUCLEOTIDE SEQUENCE [LARGE SCALE GENOMIC DNA]</scope>
    <source>
        <strain evidence="2 3">NRRL 20459</strain>
    </source>
</reference>
<dbReference type="EMBL" id="JAADYS010000003">
    <property type="protein sequence ID" value="KAF4473092.1"/>
    <property type="molecule type" value="Genomic_DNA"/>
</dbReference>
<feature type="compositionally biased region" description="Polar residues" evidence="1">
    <location>
        <begin position="327"/>
        <end position="336"/>
    </location>
</feature>
<protein>
    <submittedName>
        <fullName evidence="2">Uncharacterized protein</fullName>
    </submittedName>
</protein>
<feature type="compositionally biased region" description="Low complexity" evidence="1">
    <location>
        <begin position="177"/>
        <end position="211"/>
    </location>
</feature>
<feature type="compositionally biased region" description="Low complexity" evidence="1">
    <location>
        <begin position="58"/>
        <end position="69"/>
    </location>
</feature>
<gene>
    <name evidence="2" type="ORF">FALBO_40</name>
</gene>
<keyword evidence="3" id="KW-1185">Reference proteome</keyword>
<dbReference type="OrthoDB" id="4838114at2759"/>
<sequence length="399" mass="43723">MSFAVTQSRPQRELDAPKLDTRLAQRTSQHSQSRTQIESLSVEPPIYSPSADADESSPDTTPTTMMPTPRKISAEGAPALPAKSSLRASRCLDGLLPHKLAPEGQAPFATQSAPHDVYLSSEEDASSSADDFSDFEFDSGSDESRSSSHRRGSREDTAKLVSVVYSGKPSMIHLPRRSFSPSSSEASSSRPSSRLSTLSRPPSRLRRTSTLPVLDRRMSLFTSSSGAILHPPRTSSMGTTRLEKQRPEFLSIDPFATKAEPESKDDQNERPKTPKTPTGVFKRTLSLVKKRSRPSLNTHHASQSRDNLALFTPTLHMEQVREESTAESDSQQSSAPTPILNKAPTYHEIMRSAQRRSSTVPMSPMSPMSEPASPMTPNSTRSRLRQGLAAAARRRSIKA</sequence>
<feature type="region of interest" description="Disordered" evidence="1">
    <location>
        <begin position="1"/>
        <end position="85"/>
    </location>
</feature>
<feature type="compositionally biased region" description="Acidic residues" evidence="1">
    <location>
        <begin position="121"/>
        <end position="141"/>
    </location>
</feature>
<organism evidence="2 3">
    <name type="scientific">Fusarium albosuccineum</name>
    <dbReference type="NCBI Taxonomy" id="1237068"/>
    <lineage>
        <taxon>Eukaryota</taxon>
        <taxon>Fungi</taxon>
        <taxon>Dikarya</taxon>
        <taxon>Ascomycota</taxon>
        <taxon>Pezizomycotina</taxon>
        <taxon>Sordariomycetes</taxon>
        <taxon>Hypocreomycetidae</taxon>
        <taxon>Hypocreales</taxon>
        <taxon>Nectriaceae</taxon>
        <taxon>Fusarium</taxon>
        <taxon>Fusarium decemcellulare species complex</taxon>
    </lineage>
</organism>
<evidence type="ECO:0000256" key="1">
    <source>
        <dbReference type="SAM" id="MobiDB-lite"/>
    </source>
</evidence>
<proteinExistence type="predicted"/>